<reference evidence="1" key="1">
    <citation type="submission" date="2021-01" db="EMBL/GenBank/DDBJ databases">
        <authorList>
            <person name="Corre E."/>
            <person name="Pelletier E."/>
            <person name="Niang G."/>
            <person name="Scheremetjew M."/>
            <person name="Finn R."/>
            <person name="Kale V."/>
            <person name="Holt S."/>
            <person name="Cochrane G."/>
            <person name="Meng A."/>
            <person name="Brown T."/>
            <person name="Cohen L."/>
        </authorList>
    </citation>
    <scope>NUCLEOTIDE SEQUENCE</scope>
    <source>
        <strain evidence="1">CCMP2084</strain>
    </source>
</reference>
<accession>A0A7S2XKZ8</accession>
<name>A0A7S2XKZ8_9STRA</name>
<evidence type="ECO:0000313" key="1">
    <source>
        <dbReference type="EMBL" id="CAD9813914.1"/>
    </source>
</evidence>
<proteinExistence type="predicted"/>
<gene>
    <name evidence="1" type="ORF">ASEP1449_LOCUS5739</name>
</gene>
<dbReference type="EMBL" id="HBHQ01008572">
    <property type="protein sequence ID" value="CAD9813914.1"/>
    <property type="molecule type" value="Transcribed_RNA"/>
</dbReference>
<organism evidence="1">
    <name type="scientific">Attheya septentrionalis</name>
    <dbReference type="NCBI Taxonomy" id="420275"/>
    <lineage>
        <taxon>Eukaryota</taxon>
        <taxon>Sar</taxon>
        <taxon>Stramenopiles</taxon>
        <taxon>Ochrophyta</taxon>
        <taxon>Bacillariophyta</taxon>
        <taxon>Coscinodiscophyceae</taxon>
        <taxon>Chaetocerotophycidae</taxon>
        <taxon>Chaetocerotales</taxon>
        <taxon>Attheyaceae</taxon>
        <taxon>Attheya</taxon>
    </lineage>
</organism>
<protein>
    <submittedName>
        <fullName evidence="1">Uncharacterized protein</fullName>
    </submittedName>
</protein>
<dbReference type="AlphaFoldDB" id="A0A7S2XKZ8"/>
<dbReference type="Gene3D" id="2.30.130.40">
    <property type="entry name" value="LON domain-like"/>
    <property type="match status" value="1"/>
</dbReference>
<sequence length="337" mass="38827">MSNKCLNPSASEYQPSLFTSPVSFPQFTELNDDIIILVLSFVADAPFELDERSAYSSLMCVLPLVSRHLYFLCKKSDHFWRDALERLVHSEPYLWEEGIRMIRSYCDEQRRQMHGTEIGGENSDGYSVCLFQDLIDADRGLPYQIQPSLDPNIGKTLITSACESLSLSQENVGDCINRKLFSKIVSRHLRCTAPVFCMPGSVQLGREFGLHFFEPRYRQLIADVMTGYPELTGGRRIKKGEDVEHYPTFLYANTFPIERHTPICLVQVRQCMIYSDGRADVLLVPCAYVWMEYMWEVLESHGLFYGRGKRMSLRESHAYEECARDAARVRCPYFVNL</sequence>
<dbReference type="InterPro" id="IPR046336">
    <property type="entry name" value="Lon_prtase_N_sf"/>
</dbReference>